<feature type="compositionally biased region" description="Basic and acidic residues" evidence="1">
    <location>
        <begin position="272"/>
        <end position="288"/>
    </location>
</feature>
<feature type="compositionally biased region" description="Low complexity" evidence="1">
    <location>
        <begin position="109"/>
        <end position="122"/>
    </location>
</feature>
<reference evidence="2" key="1">
    <citation type="submission" date="2005-10" db="EMBL/GenBank/DDBJ databases">
        <authorList>
            <person name="Loftus B.J."/>
            <person name="Nene V.M."/>
            <person name="Hannick L.I."/>
            <person name="Bidwell S."/>
            <person name="Haas B."/>
            <person name="Amedeo P."/>
            <person name="Orvis J."/>
            <person name="Wortman J.R."/>
            <person name="White O.R."/>
            <person name="Salzberg S."/>
            <person name="Shumway M."/>
            <person name="Koo H."/>
            <person name="Zhao Y."/>
            <person name="Holmes M."/>
            <person name="Miller J."/>
            <person name="Schatz M."/>
            <person name="Pop M."/>
            <person name="Pai G."/>
            <person name="Utterback T."/>
            <person name="Rogers Y.-H."/>
            <person name="Kravitz S."/>
            <person name="Fraser C.M."/>
        </authorList>
    </citation>
    <scope>NUCLEOTIDE SEQUENCE</scope>
    <source>
        <strain evidence="2">Liverpool</strain>
    </source>
</reference>
<gene>
    <name evidence="2" type="ORF">AaeL_AAEL004632</name>
</gene>
<organism evidence="2 3">
    <name type="scientific">Aedes aegypti</name>
    <name type="common">Yellowfever mosquito</name>
    <name type="synonym">Culex aegypti</name>
    <dbReference type="NCBI Taxonomy" id="7159"/>
    <lineage>
        <taxon>Eukaryota</taxon>
        <taxon>Metazoa</taxon>
        <taxon>Ecdysozoa</taxon>
        <taxon>Arthropoda</taxon>
        <taxon>Hexapoda</taxon>
        <taxon>Insecta</taxon>
        <taxon>Pterygota</taxon>
        <taxon>Neoptera</taxon>
        <taxon>Endopterygota</taxon>
        <taxon>Diptera</taxon>
        <taxon>Nematocera</taxon>
        <taxon>Culicoidea</taxon>
        <taxon>Culicidae</taxon>
        <taxon>Culicinae</taxon>
        <taxon>Aedini</taxon>
        <taxon>Aedes</taxon>
        <taxon>Stegomyia</taxon>
    </lineage>
</organism>
<evidence type="ECO:0000313" key="3">
    <source>
        <dbReference type="Proteomes" id="UP000682892"/>
    </source>
</evidence>
<dbReference type="PaxDb" id="7159-AAEL004632-PA"/>
<feature type="compositionally biased region" description="Low complexity" evidence="1">
    <location>
        <begin position="145"/>
        <end position="157"/>
    </location>
</feature>
<protein>
    <submittedName>
        <fullName evidence="2">AAEL004632-PA</fullName>
    </submittedName>
</protein>
<accession>Q17C94</accession>
<dbReference type="VEuPathDB" id="VectorBase:AAEL023895"/>
<feature type="compositionally biased region" description="Gly residues" evidence="1">
    <location>
        <begin position="123"/>
        <end position="132"/>
    </location>
</feature>
<reference evidence="2" key="2">
    <citation type="journal article" date="2007" name="Science">
        <title>Genome sequence of Aedes aegypti, a major arbovirus vector.</title>
        <authorList>
            <person name="Nene V."/>
            <person name="Wortman J.R."/>
            <person name="Lawson D."/>
            <person name="Haas B."/>
            <person name="Kodira C."/>
            <person name="Tu Z.J."/>
            <person name="Loftus B."/>
            <person name="Xi Z."/>
            <person name="Megy K."/>
            <person name="Grabherr M."/>
            <person name="Ren Q."/>
            <person name="Zdobnov E.M."/>
            <person name="Lobo N.F."/>
            <person name="Campbell K.S."/>
            <person name="Brown S.E."/>
            <person name="Bonaldo M.F."/>
            <person name="Zhu J."/>
            <person name="Sinkins S.P."/>
            <person name="Hogenkamp D.G."/>
            <person name="Amedeo P."/>
            <person name="Arensburger P."/>
            <person name="Atkinson P.W."/>
            <person name="Bidwell S."/>
            <person name="Biedler J."/>
            <person name="Birney E."/>
            <person name="Bruggner R.V."/>
            <person name="Costas J."/>
            <person name="Coy M.R."/>
            <person name="Crabtree J."/>
            <person name="Crawford M."/>
            <person name="Debruyn B."/>
            <person name="Decaprio D."/>
            <person name="Eiglmeier K."/>
            <person name="Eisenstadt E."/>
            <person name="El-Dorry H."/>
            <person name="Gelbart W.M."/>
            <person name="Gomes S.L."/>
            <person name="Hammond M."/>
            <person name="Hannick L.I."/>
            <person name="Hogan J.R."/>
            <person name="Holmes M.H."/>
            <person name="Jaffe D."/>
            <person name="Johnston J.S."/>
            <person name="Kennedy R.C."/>
            <person name="Koo H."/>
            <person name="Kravitz S."/>
            <person name="Kriventseva E.V."/>
            <person name="Kulp D."/>
            <person name="Labutti K."/>
            <person name="Lee E."/>
            <person name="Li S."/>
            <person name="Lovin D.D."/>
            <person name="Mao C."/>
            <person name="Mauceli E."/>
            <person name="Menck C.F."/>
            <person name="Miller J.R."/>
            <person name="Montgomery P."/>
            <person name="Mori A."/>
            <person name="Nascimento A.L."/>
            <person name="Naveira H.F."/>
            <person name="Nusbaum C."/>
            <person name="O'leary S."/>
            <person name="Orvis J."/>
            <person name="Pertea M."/>
            <person name="Quesneville H."/>
            <person name="Reidenbach K.R."/>
            <person name="Rogers Y.H."/>
            <person name="Roth C.W."/>
            <person name="Schneider J.R."/>
            <person name="Schatz M."/>
            <person name="Shumway M."/>
            <person name="Stanke M."/>
            <person name="Stinson E.O."/>
            <person name="Tubio J.M."/>
            <person name="Vanzee J.P."/>
            <person name="Verjovski-Almeida S."/>
            <person name="Werner D."/>
            <person name="White O."/>
            <person name="Wyder S."/>
            <person name="Zeng Q."/>
            <person name="Zhao Q."/>
            <person name="Zhao Y."/>
            <person name="Hill C.A."/>
            <person name="Raikhel A.S."/>
            <person name="Soares M.B."/>
            <person name="Knudson D.L."/>
            <person name="Lee N.H."/>
            <person name="Galagan J."/>
            <person name="Salzberg S.L."/>
            <person name="Paulsen I.T."/>
            <person name="Dimopoulos G."/>
            <person name="Collins F.H."/>
            <person name="Birren B."/>
            <person name="Fraser-Liggett C.M."/>
            <person name="Severson D.W."/>
        </authorList>
    </citation>
    <scope>NUCLEOTIDE SEQUENCE [LARGE SCALE GENOMIC DNA]</scope>
    <source>
        <strain evidence="2">Liverpool</strain>
    </source>
</reference>
<feature type="compositionally biased region" description="Low complexity" evidence="1">
    <location>
        <begin position="195"/>
        <end position="205"/>
    </location>
</feature>
<reference evidence="2" key="3">
    <citation type="submission" date="2012-09" db="EMBL/GenBank/DDBJ databases">
        <authorList>
            <consortium name="VectorBase"/>
        </authorList>
    </citation>
    <scope>NUCLEOTIDE SEQUENCE</scope>
    <source>
        <strain evidence="2">Liverpool</strain>
    </source>
</reference>
<feature type="compositionally biased region" description="Low complexity" evidence="1">
    <location>
        <begin position="82"/>
        <end position="101"/>
    </location>
</feature>
<feature type="compositionally biased region" description="Gly residues" evidence="1">
    <location>
        <begin position="206"/>
        <end position="216"/>
    </location>
</feature>
<feature type="compositionally biased region" description="Polar residues" evidence="1">
    <location>
        <begin position="168"/>
        <end position="194"/>
    </location>
</feature>
<dbReference type="AlphaFoldDB" id="Q17C94"/>
<evidence type="ECO:0000256" key="1">
    <source>
        <dbReference type="SAM" id="MobiDB-lite"/>
    </source>
</evidence>
<dbReference type="EMBL" id="CH477310">
    <property type="protein sequence ID" value="EAT43981.1"/>
    <property type="molecule type" value="Genomic_DNA"/>
</dbReference>
<dbReference type="HOGENOM" id="CLU_967133_0_0_1"/>
<dbReference type="Proteomes" id="UP000682892">
    <property type="component" value="Chromosome 1"/>
</dbReference>
<sequence>MMSNSSVQANAWHWSMKEVVRFSCEQFPGEPEPQEGRKVRQTRVECVRRSEPVPDKMQNAEQSGTKNRDKSGRGSAKKSSLVNQSNSKQQQPQPTSSSNGSSGSGSVGNSGASVGVSNRSGISGSGIGGNGVSVGSAGTAAAKGNNPKQQQQQHQNNSCRAPPEVGVTTGSATNSNNSRGEVANNAMSTITAATGSNNSAPSGTTSSGGGGGGGAGRHQSSSQHSSPEHKSDTETTFSEFQPRVSDSSESDEESVSERIVLVYLTSVSDVHQGGEDTGTRKISDDYTV</sequence>
<proteinExistence type="predicted"/>
<feature type="compositionally biased region" description="Basic and acidic residues" evidence="1">
    <location>
        <begin position="34"/>
        <end position="54"/>
    </location>
</feature>
<evidence type="ECO:0000313" key="2">
    <source>
        <dbReference type="EMBL" id="EAT43981.1"/>
    </source>
</evidence>
<name>Q17C94_AEDAE</name>
<feature type="region of interest" description="Disordered" evidence="1">
    <location>
        <begin position="27"/>
        <end position="288"/>
    </location>
</feature>